<dbReference type="OrthoDB" id="9763857at2"/>
<dbReference type="InterPro" id="IPR052020">
    <property type="entry name" value="Cyclic_di-GMP/3'3'-cGAMP_PDE"/>
</dbReference>
<keyword evidence="2" id="KW-0378">Hydrolase</keyword>
<organism evidence="2 3">
    <name type="scientific">Acidovorax kalamii</name>
    <dbReference type="NCBI Taxonomy" id="2004485"/>
    <lineage>
        <taxon>Bacteria</taxon>
        <taxon>Pseudomonadati</taxon>
        <taxon>Pseudomonadota</taxon>
        <taxon>Betaproteobacteria</taxon>
        <taxon>Burkholderiales</taxon>
        <taxon>Comamonadaceae</taxon>
        <taxon>Acidovorax</taxon>
    </lineage>
</organism>
<dbReference type="Gene3D" id="1.10.3210.10">
    <property type="entry name" value="Hypothetical protein af1432"/>
    <property type="match status" value="1"/>
</dbReference>
<proteinExistence type="predicted"/>
<dbReference type="PANTHER" id="PTHR45228:SF1">
    <property type="entry name" value="CYCLIC DI-GMP PHOSPHODIESTERASE TM_0186"/>
    <property type="match status" value="1"/>
</dbReference>
<dbReference type="RefSeq" id="WP_094288505.1">
    <property type="nucleotide sequence ID" value="NZ_NOIG01000005.1"/>
</dbReference>
<dbReference type="AlphaFoldDB" id="A0A235EP36"/>
<gene>
    <name evidence="2" type="ORF">CBY09_08665</name>
</gene>
<dbReference type="EMBL" id="NOIG01000005">
    <property type="protein sequence ID" value="OYD50789.1"/>
    <property type="molecule type" value="Genomic_DNA"/>
</dbReference>
<keyword evidence="3" id="KW-1185">Reference proteome</keyword>
<dbReference type="InterPro" id="IPR003607">
    <property type="entry name" value="HD/PDEase_dom"/>
</dbReference>
<evidence type="ECO:0000259" key="1">
    <source>
        <dbReference type="PROSITE" id="PS51832"/>
    </source>
</evidence>
<dbReference type="InterPro" id="IPR037522">
    <property type="entry name" value="HD_GYP_dom"/>
</dbReference>
<dbReference type="CDD" id="cd00077">
    <property type="entry name" value="HDc"/>
    <property type="match status" value="1"/>
</dbReference>
<dbReference type="PROSITE" id="PS51832">
    <property type="entry name" value="HD_GYP"/>
    <property type="match status" value="1"/>
</dbReference>
<dbReference type="SMART" id="SM00471">
    <property type="entry name" value="HDc"/>
    <property type="match status" value="1"/>
</dbReference>
<dbReference type="Pfam" id="PF13487">
    <property type="entry name" value="HD_5"/>
    <property type="match status" value="1"/>
</dbReference>
<evidence type="ECO:0000313" key="3">
    <source>
        <dbReference type="Proteomes" id="UP000215441"/>
    </source>
</evidence>
<accession>A0A235EP36</accession>
<comment type="caution">
    <text evidence="2">The sequence shown here is derived from an EMBL/GenBank/DDBJ whole genome shotgun (WGS) entry which is preliminary data.</text>
</comment>
<reference evidence="2 3" key="1">
    <citation type="submission" date="2017-07" db="EMBL/GenBank/DDBJ databases">
        <title>Acidovorax KNDSW TSA 6 genome sequence and assembly.</title>
        <authorList>
            <person name="Mayilraj S."/>
        </authorList>
    </citation>
    <scope>NUCLEOTIDE SEQUENCE [LARGE SCALE GENOMIC DNA]</scope>
    <source>
        <strain evidence="2 3">KNDSW-TSA6</strain>
    </source>
</reference>
<sequence length="256" mass="27929">MGALSYPAPQAQEGARCFDEAAAAQMERFVDDFGRMYRERNEALREVTRAHHEALLHLSAAADLKDDDTGIHIVRIGYLAEALALALGQTVGFARMLRKAAPMHDVGKIGTPDSVLKKPGKLTPEEREIMNGHAAMGAEILGRSRIPVFRMAAEVALTHHERYDGAGYPAGLAGEAIPLSGRITAVVDFFDALTMDRVYRPAFSVEEALEMLKAERGRAFDPVVVDAFLAHAEAINALRCRITQECPSFDSLIDSP</sequence>
<evidence type="ECO:0000313" key="2">
    <source>
        <dbReference type="EMBL" id="OYD50789.1"/>
    </source>
</evidence>
<protein>
    <submittedName>
        <fullName evidence="2">Phosphohydrolase</fullName>
    </submittedName>
</protein>
<feature type="domain" description="HD-GYP" evidence="1">
    <location>
        <begin position="47"/>
        <end position="244"/>
    </location>
</feature>
<dbReference type="Proteomes" id="UP000215441">
    <property type="component" value="Unassembled WGS sequence"/>
</dbReference>
<dbReference type="PANTHER" id="PTHR45228">
    <property type="entry name" value="CYCLIC DI-GMP PHOSPHODIESTERASE TM_0186-RELATED"/>
    <property type="match status" value="1"/>
</dbReference>
<dbReference type="GO" id="GO:0008081">
    <property type="term" value="F:phosphoric diester hydrolase activity"/>
    <property type="evidence" value="ECO:0007669"/>
    <property type="project" value="UniProtKB-ARBA"/>
</dbReference>
<name>A0A235EP36_9BURK</name>
<dbReference type="SUPFAM" id="SSF109604">
    <property type="entry name" value="HD-domain/PDEase-like"/>
    <property type="match status" value="1"/>
</dbReference>